<dbReference type="InterPro" id="IPR000595">
    <property type="entry name" value="cNMP-bd_dom"/>
</dbReference>
<evidence type="ECO:0000313" key="4">
    <source>
        <dbReference type="Proteomes" id="UP000029492"/>
    </source>
</evidence>
<dbReference type="STRING" id="693986.MOC_5202"/>
<dbReference type="InterPro" id="IPR018488">
    <property type="entry name" value="cNMP-bd_CS"/>
</dbReference>
<dbReference type="PROSITE" id="PS50042">
    <property type="entry name" value="CNMP_BINDING_3"/>
    <property type="match status" value="1"/>
</dbReference>
<dbReference type="SMART" id="SM00100">
    <property type="entry name" value="cNMP"/>
    <property type="match status" value="1"/>
</dbReference>
<dbReference type="InterPro" id="IPR018490">
    <property type="entry name" value="cNMP-bd_dom_sf"/>
</dbReference>
<dbReference type="SUPFAM" id="SSF141868">
    <property type="entry name" value="EAL domain-like"/>
    <property type="match status" value="1"/>
</dbReference>
<dbReference type="CDD" id="cd01948">
    <property type="entry name" value="EAL"/>
    <property type="match status" value="1"/>
</dbReference>
<dbReference type="Gene3D" id="3.20.20.450">
    <property type="entry name" value="EAL domain"/>
    <property type="match status" value="1"/>
</dbReference>
<sequence length="444" mass="46375">MPGLAPAFPVDVAAPRPMQDLSEPVTLPAGAVLFEEGAIGHSAYLILSGRIAIFQRRDGGESVLGRRGAGELFGEMAILDALPRSAGVRAEEDCVLVPVGAAQIRQRLAGADPILRLCLEGLIARFRETLPRLGPAVAGSRPAALSPAARADFDATVAALAQERALRRALAQDEFALFLQPIVRLATGRLAGFEALIRWHDPERGLVPPAAFIPAAEASGLIVAITAWVIGEIGRIVPPILQAGLQAPASVETSLFVSFNVTAQDLARSDIPGLIDAMLRRTGIAPGALKLEITESTLMQDPAGAAAALARCRAAGLGIAVDDFGTGYSSLSHLSALPITTLKVDRAFVRAMLAEPRDRRIVQTILRLAEEIGVAAVAEGIEGRAEAEALAAMGCALGQGYHFGRPMPQADALAAAAAWDALRWRCGPAELADSGRQGAHGARI</sequence>
<dbReference type="EMBL" id="CP003811">
    <property type="protein sequence ID" value="AIQ92957.1"/>
    <property type="molecule type" value="Genomic_DNA"/>
</dbReference>
<proteinExistence type="predicted"/>
<protein>
    <submittedName>
        <fullName evidence="3">Cyclic nucleotide-binding protein</fullName>
    </submittedName>
</protein>
<dbReference type="KEGG" id="mor:MOC_5202"/>
<dbReference type="Gene3D" id="2.60.120.10">
    <property type="entry name" value="Jelly Rolls"/>
    <property type="match status" value="1"/>
</dbReference>
<dbReference type="SUPFAM" id="SSF51206">
    <property type="entry name" value="cAMP-binding domain-like"/>
    <property type="match status" value="1"/>
</dbReference>
<dbReference type="SMART" id="SM00052">
    <property type="entry name" value="EAL"/>
    <property type="match status" value="1"/>
</dbReference>
<dbReference type="CDD" id="cd00038">
    <property type="entry name" value="CAP_ED"/>
    <property type="match status" value="1"/>
</dbReference>
<evidence type="ECO:0000313" key="3">
    <source>
        <dbReference type="EMBL" id="AIQ92957.1"/>
    </source>
</evidence>
<dbReference type="PANTHER" id="PTHR33121">
    <property type="entry name" value="CYCLIC DI-GMP PHOSPHODIESTERASE PDEF"/>
    <property type="match status" value="1"/>
</dbReference>
<dbReference type="eggNOG" id="COG5001">
    <property type="taxonomic scope" value="Bacteria"/>
</dbReference>
<dbReference type="Pfam" id="PF00027">
    <property type="entry name" value="cNMP_binding"/>
    <property type="match status" value="1"/>
</dbReference>
<dbReference type="InterPro" id="IPR014710">
    <property type="entry name" value="RmlC-like_jellyroll"/>
</dbReference>
<organism evidence="3 4">
    <name type="scientific">Methylobacterium oryzae CBMB20</name>
    <dbReference type="NCBI Taxonomy" id="693986"/>
    <lineage>
        <taxon>Bacteria</taxon>
        <taxon>Pseudomonadati</taxon>
        <taxon>Pseudomonadota</taxon>
        <taxon>Alphaproteobacteria</taxon>
        <taxon>Hyphomicrobiales</taxon>
        <taxon>Methylobacteriaceae</taxon>
        <taxon>Methylobacterium</taxon>
    </lineage>
</organism>
<dbReference type="Proteomes" id="UP000029492">
    <property type="component" value="Chromosome"/>
</dbReference>
<evidence type="ECO:0000259" key="2">
    <source>
        <dbReference type="PROSITE" id="PS50883"/>
    </source>
</evidence>
<dbReference type="PROSITE" id="PS50883">
    <property type="entry name" value="EAL"/>
    <property type="match status" value="1"/>
</dbReference>
<evidence type="ECO:0000259" key="1">
    <source>
        <dbReference type="PROSITE" id="PS50042"/>
    </source>
</evidence>
<gene>
    <name evidence="3" type="ORF">MOC_5202</name>
</gene>
<dbReference type="InterPro" id="IPR001633">
    <property type="entry name" value="EAL_dom"/>
</dbReference>
<dbReference type="PROSITE" id="PS00889">
    <property type="entry name" value="CNMP_BINDING_2"/>
    <property type="match status" value="1"/>
</dbReference>
<dbReference type="GO" id="GO:0071111">
    <property type="term" value="F:cyclic-guanylate-specific phosphodiesterase activity"/>
    <property type="evidence" value="ECO:0007669"/>
    <property type="project" value="InterPro"/>
</dbReference>
<feature type="domain" description="EAL" evidence="2">
    <location>
        <begin position="159"/>
        <end position="420"/>
    </location>
</feature>
<reference evidence="3 4" key="1">
    <citation type="journal article" date="2014" name="PLoS ONE">
        <title>Genome Information of Methylobacterium oryzae, a Plant-Probiotic Methylotroph in the Phyllosphere.</title>
        <authorList>
            <person name="Kwak M.J."/>
            <person name="Jeong H."/>
            <person name="Madhaiyan M."/>
            <person name="Lee Y."/>
            <person name="Sa T.M."/>
            <person name="Oh T.K."/>
            <person name="Kim J.F."/>
        </authorList>
    </citation>
    <scope>NUCLEOTIDE SEQUENCE [LARGE SCALE GENOMIC DNA]</scope>
    <source>
        <strain evidence="3 4">CBMB20</strain>
    </source>
</reference>
<dbReference type="PANTHER" id="PTHR33121:SF70">
    <property type="entry name" value="SIGNALING PROTEIN YKOW"/>
    <property type="match status" value="1"/>
</dbReference>
<dbReference type="HOGENOM" id="CLU_000445_144_1_5"/>
<dbReference type="RefSeq" id="WP_244447697.1">
    <property type="nucleotide sequence ID" value="NZ_CP003811.1"/>
</dbReference>
<accession>A0A089NZY9</accession>
<dbReference type="InterPro" id="IPR050706">
    <property type="entry name" value="Cyclic-di-GMP_PDE-like"/>
</dbReference>
<name>A0A089NZY9_9HYPH</name>
<feature type="domain" description="Cyclic nucleotide-binding" evidence="1">
    <location>
        <begin position="20"/>
        <end position="125"/>
    </location>
</feature>
<dbReference type="InterPro" id="IPR035919">
    <property type="entry name" value="EAL_sf"/>
</dbReference>
<keyword evidence="4" id="KW-1185">Reference proteome</keyword>
<dbReference type="AlphaFoldDB" id="A0A089NZY9"/>
<dbReference type="Pfam" id="PF00563">
    <property type="entry name" value="EAL"/>
    <property type="match status" value="1"/>
</dbReference>